<organism evidence="1">
    <name type="scientific">marine sediment metagenome</name>
    <dbReference type="NCBI Taxonomy" id="412755"/>
    <lineage>
        <taxon>unclassified sequences</taxon>
        <taxon>metagenomes</taxon>
        <taxon>ecological metagenomes</taxon>
    </lineage>
</organism>
<feature type="non-terminal residue" evidence="1">
    <location>
        <position position="1"/>
    </location>
</feature>
<dbReference type="EMBL" id="BART01014141">
    <property type="protein sequence ID" value="GAG85333.1"/>
    <property type="molecule type" value="Genomic_DNA"/>
</dbReference>
<accession>X1BMN1</accession>
<comment type="caution">
    <text evidence="1">The sequence shown here is derived from an EMBL/GenBank/DDBJ whole genome shotgun (WGS) entry which is preliminary data.</text>
</comment>
<proteinExistence type="predicted"/>
<protein>
    <submittedName>
        <fullName evidence="1">Uncharacterized protein</fullName>
    </submittedName>
</protein>
<evidence type="ECO:0000313" key="1">
    <source>
        <dbReference type="EMBL" id="GAG85333.1"/>
    </source>
</evidence>
<sequence>TYTFTVELCYEDHLIVERAVKEHGTACVWVANAAEKYLRKEWH</sequence>
<dbReference type="AlphaFoldDB" id="X1BMN1"/>
<name>X1BMN1_9ZZZZ</name>
<gene>
    <name evidence="1" type="ORF">S01H4_28435</name>
</gene>
<reference evidence="1" key="1">
    <citation type="journal article" date="2014" name="Front. Microbiol.">
        <title>High frequency of phylogenetically diverse reductive dehalogenase-homologous genes in deep subseafloor sedimentary metagenomes.</title>
        <authorList>
            <person name="Kawai M."/>
            <person name="Futagami T."/>
            <person name="Toyoda A."/>
            <person name="Takaki Y."/>
            <person name="Nishi S."/>
            <person name="Hori S."/>
            <person name="Arai W."/>
            <person name="Tsubouchi T."/>
            <person name="Morono Y."/>
            <person name="Uchiyama I."/>
            <person name="Ito T."/>
            <person name="Fujiyama A."/>
            <person name="Inagaki F."/>
            <person name="Takami H."/>
        </authorList>
    </citation>
    <scope>NUCLEOTIDE SEQUENCE</scope>
    <source>
        <strain evidence="1">Expedition CK06-06</strain>
    </source>
</reference>